<dbReference type="EMBL" id="AP013066">
    <property type="protein sequence ID" value="BAN35603.1"/>
    <property type="molecule type" value="Genomic_DNA"/>
</dbReference>
<comment type="subunit">
    <text evidence="4">Homodimer. Interacts with PriA and DnaT. Component of the replication restart primosome. Primosome assembly occurs via a 'hand-off' mechanism. PriA binds to replication forks, subsequently PriB then DnaT bind; DnaT then displaces ssDNA to generate the helicase loading substrate.</text>
</comment>
<dbReference type="InterPro" id="IPR023646">
    <property type="entry name" value="Prisomal_replication_PriB"/>
</dbReference>
<dbReference type="eggNOG" id="COG2965">
    <property type="taxonomic scope" value="Bacteria"/>
</dbReference>
<keyword evidence="6" id="KW-1185">Reference proteome</keyword>
<keyword evidence="2 4" id="KW-0235">DNA replication</keyword>
<dbReference type="RefSeq" id="WP_009204795.1">
    <property type="nucleotide sequence ID" value="NC_022357.1"/>
</dbReference>
<dbReference type="GO" id="GO:1990077">
    <property type="term" value="C:primosome complex"/>
    <property type="evidence" value="ECO:0007669"/>
    <property type="project" value="UniProtKB-UniRule"/>
</dbReference>
<dbReference type="OrthoDB" id="9180733at2"/>
<dbReference type="InterPro" id="IPR000424">
    <property type="entry name" value="Primosome_PriB/ssb"/>
</dbReference>
<dbReference type="STRING" id="1163617.SCD_n01791"/>
<reference evidence="5 6" key="1">
    <citation type="journal article" date="2012" name="Appl. Environ. Microbiol.">
        <title>Draft genome sequence of a psychrotolerant sulfur-oxidizing bacterium, Sulfuricella denitrificans skB26, and proteomic insights into cold adaptation.</title>
        <authorList>
            <person name="Watanabe T."/>
            <person name="Kojima H."/>
            <person name="Fukui M."/>
        </authorList>
    </citation>
    <scope>NUCLEOTIDE SEQUENCE [LARGE SCALE GENOMIC DNA]</scope>
    <source>
        <strain evidence="6">skB26</strain>
    </source>
</reference>
<name>S6ACI3_SULDS</name>
<keyword evidence="3 4" id="KW-0238">DNA-binding</keyword>
<organism evidence="5 6">
    <name type="scientific">Sulfuricella denitrificans (strain DSM 22764 / NBRC 105220 / skB26)</name>
    <dbReference type="NCBI Taxonomy" id="1163617"/>
    <lineage>
        <taxon>Bacteria</taxon>
        <taxon>Pseudomonadati</taxon>
        <taxon>Pseudomonadota</taxon>
        <taxon>Betaproteobacteria</taxon>
        <taxon>Nitrosomonadales</taxon>
        <taxon>Sulfuricellaceae</taxon>
        <taxon>Sulfuricella</taxon>
    </lineage>
</organism>
<dbReference type="PROSITE" id="PS50935">
    <property type="entry name" value="SSB"/>
    <property type="match status" value="1"/>
</dbReference>
<dbReference type="HAMAP" id="MF_00720">
    <property type="entry name" value="PriB"/>
    <property type="match status" value="1"/>
</dbReference>
<dbReference type="AlphaFoldDB" id="S6ACI3"/>
<dbReference type="GO" id="GO:0006269">
    <property type="term" value="P:DNA replication, synthesis of primer"/>
    <property type="evidence" value="ECO:0007669"/>
    <property type="project" value="UniProtKB-KW"/>
</dbReference>
<comment type="function">
    <text evidence="4">Involved in the restart of stalled replication forks, which reloads the replicative helicase on sites other than the origin of replication; the PriA-PriB pathway is the major replication restart pathway. During primosome assembly it facilitates complex formation between PriA and DnaT on DNA; stabilizes PriA on DNA. Stimulates the DNA unwinding activity of PriA helicase.</text>
</comment>
<keyword evidence="1 4" id="KW-0639">Primosome</keyword>
<dbReference type="NCBIfam" id="TIGR04418">
    <property type="entry name" value="PriB_gamma"/>
    <property type="match status" value="1"/>
</dbReference>
<dbReference type="PIRSF" id="PIRSF003135">
    <property type="entry name" value="Primosomal_n"/>
    <property type="match status" value="1"/>
</dbReference>
<evidence type="ECO:0000256" key="4">
    <source>
        <dbReference type="HAMAP-Rule" id="MF_00720"/>
    </source>
</evidence>
<evidence type="ECO:0000313" key="5">
    <source>
        <dbReference type="EMBL" id="BAN35603.1"/>
    </source>
</evidence>
<dbReference type="GO" id="GO:0003697">
    <property type="term" value="F:single-stranded DNA binding"/>
    <property type="evidence" value="ECO:0007669"/>
    <property type="project" value="UniProtKB-UniRule"/>
</dbReference>
<protein>
    <recommendedName>
        <fullName evidence="4">Replication restart protein PriB</fullName>
    </recommendedName>
</protein>
<dbReference type="SUPFAM" id="SSF50249">
    <property type="entry name" value="Nucleic acid-binding proteins"/>
    <property type="match status" value="1"/>
</dbReference>
<sequence length="101" mass="11026">MNCNQVVLTGRIAEMDALRYTPAGLPLMAFRIGHVSEQIEAGFKRKVECEIPAIAMGDPAQIVAGWKAGDSIKAAGFLARKSQHSQQLVLHLNRIELIEKG</sequence>
<dbReference type="InterPro" id="IPR012340">
    <property type="entry name" value="NA-bd_OB-fold"/>
</dbReference>
<accession>S6ACI3</accession>
<dbReference type="Proteomes" id="UP000015559">
    <property type="component" value="Chromosome"/>
</dbReference>
<dbReference type="HOGENOM" id="CLU_166075_1_2_4"/>
<evidence type="ECO:0000256" key="2">
    <source>
        <dbReference type="ARBA" id="ARBA00022705"/>
    </source>
</evidence>
<proteinExistence type="inferred from homology"/>
<evidence type="ECO:0000256" key="3">
    <source>
        <dbReference type="ARBA" id="ARBA00023125"/>
    </source>
</evidence>
<dbReference type="Pfam" id="PF22657">
    <property type="entry name" value="SSB_1"/>
    <property type="match status" value="1"/>
</dbReference>
<evidence type="ECO:0000256" key="1">
    <source>
        <dbReference type="ARBA" id="ARBA00022515"/>
    </source>
</evidence>
<dbReference type="KEGG" id="sdr:SCD_n01791"/>
<dbReference type="Gene3D" id="2.40.50.140">
    <property type="entry name" value="Nucleic acid-binding proteins"/>
    <property type="match status" value="1"/>
</dbReference>
<evidence type="ECO:0000313" key="6">
    <source>
        <dbReference type="Proteomes" id="UP000015559"/>
    </source>
</evidence>
<gene>
    <name evidence="4" type="primary">priB</name>
    <name evidence="5" type="ORF">SCD_n01791</name>
</gene>
<comment type="similarity">
    <text evidence="4">Belongs to the PriB family.</text>
</comment>